<keyword evidence="9" id="KW-0460">Magnesium</keyword>
<feature type="domain" description="PAS" evidence="16">
    <location>
        <begin position="21"/>
        <end position="49"/>
    </location>
</feature>
<dbReference type="InterPro" id="IPR001932">
    <property type="entry name" value="PPM-type_phosphatase-like_dom"/>
</dbReference>
<dbReference type="InterPro" id="IPR013656">
    <property type="entry name" value="PAS_4"/>
</dbReference>
<evidence type="ECO:0000256" key="8">
    <source>
        <dbReference type="ARBA" id="ARBA00022840"/>
    </source>
</evidence>
<keyword evidence="7" id="KW-0378">Hydrolase</keyword>
<dbReference type="SMART" id="SM00331">
    <property type="entry name" value="PP2C_SIG"/>
    <property type="match status" value="1"/>
</dbReference>
<keyword evidence="5" id="KW-0547">Nucleotide-binding</keyword>
<gene>
    <name evidence="17" type="ORF">FNH09_36715</name>
</gene>
<dbReference type="AlphaFoldDB" id="A0A5N8VMR4"/>
<dbReference type="InterPro" id="IPR036890">
    <property type="entry name" value="HATPase_C_sf"/>
</dbReference>
<dbReference type="EC" id="3.1.3.16" evidence="1"/>
<dbReference type="PANTHER" id="PTHR43156:SF2">
    <property type="entry name" value="STAGE II SPORULATION PROTEIN E"/>
    <property type="match status" value="1"/>
</dbReference>
<dbReference type="SMART" id="SM00091">
    <property type="entry name" value="PAS"/>
    <property type="match status" value="2"/>
</dbReference>
<dbReference type="CDD" id="cd16936">
    <property type="entry name" value="HATPase_RsbW-like"/>
    <property type="match status" value="1"/>
</dbReference>
<dbReference type="InterPro" id="IPR000014">
    <property type="entry name" value="PAS"/>
</dbReference>
<dbReference type="Proteomes" id="UP000325849">
    <property type="component" value="Unassembled WGS sequence"/>
</dbReference>
<reference evidence="17 18" key="1">
    <citation type="submission" date="2019-07" db="EMBL/GenBank/DDBJ databases">
        <title>New species of Amycolatopsis and Streptomyces.</title>
        <authorList>
            <person name="Duangmal K."/>
            <person name="Teo W.F.A."/>
            <person name="Lipun K."/>
        </authorList>
    </citation>
    <scope>NUCLEOTIDE SEQUENCE [LARGE SCALE GENOMIC DNA]</scope>
    <source>
        <strain evidence="17 18">NBRC 109810</strain>
    </source>
</reference>
<proteinExistence type="predicted"/>
<dbReference type="InterPro" id="IPR052016">
    <property type="entry name" value="Bact_Sigma-Reg"/>
</dbReference>
<dbReference type="Pfam" id="PF13581">
    <property type="entry name" value="HATPase_c_2"/>
    <property type="match status" value="1"/>
</dbReference>
<evidence type="ECO:0000259" key="16">
    <source>
        <dbReference type="PROSITE" id="PS50112"/>
    </source>
</evidence>
<comment type="catalytic activity">
    <reaction evidence="12">
        <text>O-phospho-L-seryl-[protein] + H2O = L-seryl-[protein] + phosphate</text>
        <dbReference type="Rhea" id="RHEA:20629"/>
        <dbReference type="Rhea" id="RHEA-COMP:9863"/>
        <dbReference type="Rhea" id="RHEA-COMP:11604"/>
        <dbReference type="ChEBI" id="CHEBI:15377"/>
        <dbReference type="ChEBI" id="CHEBI:29999"/>
        <dbReference type="ChEBI" id="CHEBI:43474"/>
        <dbReference type="ChEBI" id="CHEBI:83421"/>
        <dbReference type="EC" id="3.1.3.16"/>
    </reaction>
</comment>
<evidence type="ECO:0000256" key="1">
    <source>
        <dbReference type="ARBA" id="ARBA00013081"/>
    </source>
</evidence>
<dbReference type="FunFam" id="3.60.40.10:FF:000005">
    <property type="entry name" value="Serine/threonine protein phosphatase"/>
    <property type="match status" value="1"/>
</dbReference>
<evidence type="ECO:0000256" key="10">
    <source>
        <dbReference type="ARBA" id="ARBA00022912"/>
    </source>
</evidence>
<evidence type="ECO:0000256" key="13">
    <source>
        <dbReference type="ARBA" id="ARBA00056274"/>
    </source>
</evidence>
<dbReference type="InterPro" id="IPR003594">
    <property type="entry name" value="HATPase_dom"/>
</dbReference>
<evidence type="ECO:0000256" key="6">
    <source>
        <dbReference type="ARBA" id="ARBA00022777"/>
    </source>
</evidence>
<accession>A0A5N8VMR4</accession>
<dbReference type="Gene3D" id="3.60.40.10">
    <property type="entry name" value="PPM-type phosphatase domain"/>
    <property type="match status" value="1"/>
</dbReference>
<evidence type="ECO:0000256" key="2">
    <source>
        <dbReference type="ARBA" id="ARBA00022553"/>
    </source>
</evidence>
<dbReference type="GO" id="GO:0046872">
    <property type="term" value="F:metal ion binding"/>
    <property type="evidence" value="ECO:0007669"/>
    <property type="project" value="UniProtKB-KW"/>
</dbReference>
<name>A0A5N8VMR4_9ACTN</name>
<dbReference type="InterPro" id="IPR003018">
    <property type="entry name" value="GAF"/>
</dbReference>
<organism evidence="17 18">
    <name type="scientific">Streptomyces adustus</name>
    <dbReference type="NCBI Taxonomy" id="1609272"/>
    <lineage>
        <taxon>Bacteria</taxon>
        <taxon>Bacillati</taxon>
        <taxon>Actinomycetota</taxon>
        <taxon>Actinomycetes</taxon>
        <taxon>Kitasatosporales</taxon>
        <taxon>Streptomycetaceae</taxon>
        <taxon>Streptomyces</taxon>
    </lineage>
</organism>
<evidence type="ECO:0000256" key="11">
    <source>
        <dbReference type="ARBA" id="ARBA00023211"/>
    </source>
</evidence>
<evidence type="ECO:0000256" key="9">
    <source>
        <dbReference type="ARBA" id="ARBA00022842"/>
    </source>
</evidence>
<evidence type="ECO:0000256" key="5">
    <source>
        <dbReference type="ARBA" id="ARBA00022741"/>
    </source>
</evidence>
<evidence type="ECO:0000256" key="12">
    <source>
        <dbReference type="ARBA" id="ARBA00047761"/>
    </source>
</evidence>
<evidence type="ECO:0000256" key="4">
    <source>
        <dbReference type="ARBA" id="ARBA00022723"/>
    </source>
</evidence>
<evidence type="ECO:0000313" key="17">
    <source>
        <dbReference type="EMBL" id="MPY36573.1"/>
    </source>
</evidence>
<dbReference type="InterPro" id="IPR029016">
    <property type="entry name" value="GAF-like_dom_sf"/>
</dbReference>
<dbReference type="EMBL" id="VJZD01000232">
    <property type="protein sequence ID" value="MPY36573.1"/>
    <property type="molecule type" value="Genomic_DNA"/>
</dbReference>
<dbReference type="OrthoDB" id="118142at2"/>
<dbReference type="RefSeq" id="WP_152894215.1">
    <property type="nucleotide sequence ID" value="NZ_VJZD01000232.1"/>
</dbReference>
<dbReference type="SMART" id="SM00065">
    <property type="entry name" value="GAF"/>
    <property type="match status" value="1"/>
</dbReference>
<keyword evidence="8" id="KW-0067">ATP-binding</keyword>
<keyword evidence="6" id="KW-0418">Kinase</keyword>
<keyword evidence="3" id="KW-0808">Transferase</keyword>
<dbReference type="Pfam" id="PF01590">
    <property type="entry name" value="GAF"/>
    <property type="match status" value="1"/>
</dbReference>
<dbReference type="GO" id="GO:0016301">
    <property type="term" value="F:kinase activity"/>
    <property type="evidence" value="ECO:0007669"/>
    <property type="project" value="UniProtKB-KW"/>
</dbReference>
<evidence type="ECO:0000256" key="3">
    <source>
        <dbReference type="ARBA" id="ARBA00022679"/>
    </source>
</evidence>
<dbReference type="Pfam" id="PF08448">
    <property type="entry name" value="PAS_4"/>
    <property type="match status" value="1"/>
</dbReference>
<keyword evidence="4" id="KW-0479">Metal-binding</keyword>
<evidence type="ECO:0000256" key="15">
    <source>
        <dbReference type="ARBA" id="ARBA00081350"/>
    </source>
</evidence>
<keyword evidence="11" id="KW-0464">Manganese</keyword>
<dbReference type="InterPro" id="IPR036457">
    <property type="entry name" value="PPM-type-like_dom_sf"/>
</dbReference>
<keyword evidence="2" id="KW-0597">Phosphoprotein</keyword>
<dbReference type="SUPFAM" id="SSF55785">
    <property type="entry name" value="PYP-like sensor domain (PAS domain)"/>
    <property type="match status" value="2"/>
</dbReference>
<comment type="caution">
    <text evidence="17">The sequence shown here is derived from an EMBL/GenBank/DDBJ whole genome shotgun (WGS) entry which is preliminary data.</text>
</comment>
<dbReference type="Gene3D" id="3.30.450.40">
    <property type="match status" value="1"/>
</dbReference>
<dbReference type="InterPro" id="IPR035965">
    <property type="entry name" value="PAS-like_dom_sf"/>
</dbReference>
<evidence type="ECO:0000256" key="7">
    <source>
        <dbReference type="ARBA" id="ARBA00022801"/>
    </source>
</evidence>
<protein>
    <recommendedName>
        <fullName evidence="1">protein-serine/threonine phosphatase</fullName>
        <ecNumber evidence="1">3.1.3.16</ecNumber>
    </recommendedName>
    <alternativeName>
        <fullName evidence="15">Protein-serine/threonine phosphatase</fullName>
    </alternativeName>
    <alternativeName>
        <fullName evidence="14">Serine/threonine-protein kinase</fullName>
    </alternativeName>
</protein>
<keyword evidence="18" id="KW-1185">Reference proteome</keyword>
<dbReference type="Gene3D" id="3.30.450.20">
    <property type="entry name" value="PAS domain"/>
    <property type="match status" value="1"/>
</dbReference>
<dbReference type="SUPFAM" id="SSF81606">
    <property type="entry name" value="PP2C-like"/>
    <property type="match status" value="1"/>
</dbReference>
<dbReference type="PROSITE" id="PS50112">
    <property type="entry name" value="PAS"/>
    <property type="match status" value="1"/>
</dbReference>
<sequence length="803" mass="85457">MTEVPPSQQPFVPTGPLAAALLDGAGNVIGWSEAAESLLGHRAGDILGRPADAVLTPAGGGPPRPESGEWSGIARLRHASGHDLELGVRMCAMSDPAGRAQWLMTASAPDPGDGALRSVNRSLLDGLLSHSPIGMAVMDTSLRYVWINEALVRTSGAPDRIGRTVSAVFPAEQVAAGEAKMRRVLETGEPLIDFEYRGPILSDPTGEHMYSASFFRMEDRLGEAIGLCYLVIDVTERWKRRRRELMLSRARACGKQLDLMQTAQELSEICVPDFADLVTIDLLDSVVRGTETAACAEGALFLQHAGHKAGSGVRATALGGIGSPVVYRSSPRVARSLAAGAGILESPLDAMSSQWAQGAPGRSKLIHDHGFHSSITVPLSSGGTALGLATFMRATNGQPFSDEDLQVAEEFAFHASSALAAAHRFTQERRISLSLQRSLLPGRLGPDEAVEVAWRYFPASQEAGVGGDWVDVIPLSGARVALVVGDVVGHGVSAAAAMGRLRAAVHTLAAMDLPPDELLAHLDDFVTSLYQEQPARKDCTEGDVGLPGTIGATCLYAVYDPVARTCTIARAGHPAPVIMQPDGTTSTPDLPVSSPLGVGDTPFEAAEIPCPDGSLLAFFTDGLVDNRDQGMDEGVARLRSVLRDTDTSLEELCDAAVDALLSRPLEDDAALLLVKPTSFPSADVATWDIPDDPAAVRQARALANRQLEGWGLHELQFTTELIVSELVTNAIRYGSPPIRLRMIRHSALTCEVIDANSTSPRLRHARTTDEGGRGLFLVAQASQRWGYRYTGSGKSIWSEQDLP</sequence>
<evidence type="ECO:0000256" key="14">
    <source>
        <dbReference type="ARBA" id="ARBA00075117"/>
    </source>
</evidence>
<keyword evidence="10" id="KW-0904">Protein phosphatase</keyword>
<evidence type="ECO:0000313" key="18">
    <source>
        <dbReference type="Proteomes" id="UP000325849"/>
    </source>
</evidence>
<dbReference type="GO" id="GO:0004722">
    <property type="term" value="F:protein serine/threonine phosphatase activity"/>
    <property type="evidence" value="ECO:0007669"/>
    <property type="project" value="UniProtKB-EC"/>
</dbReference>
<dbReference type="Pfam" id="PF07228">
    <property type="entry name" value="SpoIIE"/>
    <property type="match status" value="1"/>
</dbReference>
<dbReference type="GO" id="GO:0005524">
    <property type="term" value="F:ATP binding"/>
    <property type="evidence" value="ECO:0007669"/>
    <property type="project" value="UniProtKB-KW"/>
</dbReference>
<dbReference type="PANTHER" id="PTHR43156">
    <property type="entry name" value="STAGE II SPORULATION PROTEIN E-RELATED"/>
    <property type="match status" value="1"/>
</dbReference>
<dbReference type="FunFam" id="3.30.565.10:FF:000028">
    <property type="entry name" value="PAS sensor protein"/>
    <property type="match status" value="1"/>
</dbReference>
<comment type="function">
    <text evidence="13">Primarily acts as an independent SigF regulator that is sensitive to the osmosensory signal, mediating the cross talk of PknD with the SigF regulon. Possesses both phosphatase and kinase activities. The kinase domain functions as a classic anti-sigma factor-like kinase to phosphorylate the anti-anti-sigma factor domain at the canonical regulatory site, and the phosphatase domain antagonizes this activity.</text>
</comment>
<dbReference type="SUPFAM" id="SSF55874">
    <property type="entry name" value="ATPase domain of HSP90 chaperone/DNA topoisomerase II/histidine kinase"/>
    <property type="match status" value="1"/>
</dbReference>
<dbReference type="Gene3D" id="3.30.565.10">
    <property type="entry name" value="Histidine kinase-like ATPase, C-terminal domain"/>
    <property type="match status" value="1"/>
</dbReference>
<dbReference type="SUPFAM" id="SSF55781">
    <property type="entry name" value="GAF domain-like"/>
    <property type="match status" value="1"/>
</dbReference>